<sequence length="105" mass="12145">MECIATAGTQEPVFSITFEVCMTLKYAKRSKLNRMVQRILSASKFEVDDFVLVHLIPQVEEKRRPDLIQMIHSLRNNFLHPWEAGTALANFLGYNVINEDTHETH</sequence>
<dbReference type="Proteomes" id="UP001165586">
    <property type="component" value="Unassembled WGS sequence"/>
</dbReference>
<dbReference type="EMBL" id="JANLCJ010000048">
    <property type="protein sequence ID" value="MCS5736529.1"/>
    <property type="molecule type" value="Genomic_DNA"/>
</dbReference>
<keyword evidence="2" id="KW-1185">Reference proteome</keyword>
<name>A0ABT2H9B9_9MICO</name>
<proteinExistence type="predicted"/>
<dbReference type="RefSeq" id="WP_259542559.1">
    <property type="nucleotide sequence ID" value="NZ_JANLCJ010000048.1"/>
</dbReference>
<comment type="caution">
    <text evidence="1">The sequence shown here is derived from an EMBL/GenBank/DDBJ whole genome shotgun (WGS) entry which is preliminary data.</text>
</comment>
<accession>A0ABT2H9B9</accession>
<protein>
    <submittedName>
        <fullName evidence="1">Uncharacterized protein</fullName>
    </submittedName>
</protein>
<evidence type="ECO:0000313" key="1">
    <source>
        <dbReference type="EMBL" id="MCS5736529.1"/>
    </source>
</evidence>
<organism evidence="1 2">
    <name type="scientific">Herbiconiux daphne</name>
    <dbReference type="NCBI Taxonomy" id="2970914"/>
    <lineage>
        <taxon>Bacteria</taxon>
        <taxon>Bacillati</taxon>
        <taxon>Actinomycetota</taxon>
        <taxon>Actinomycetes</taxon>
        <taxon>Micrococcales</taxon>
        <taxon>Microbacteriaceae</taxon>
        <taxon>Herbiconiux</taxon>
    </lineage>
</organism>
<reference evidence="1" key="1">
    <citation type="submission" date="2022-08" db="EMBL/GenBank/DDBJ databases">
        <authorList>
            <person name="Deng Y."/>
            <person name="Han X.-F."/>
            <person name="Zhang Y.-Q."/>
        </authorList>
    </citation>
    <scope>NUCLEOTIDE SEQUENCE</scope>
    <source>
        <strain evidence="1">CPCC 203386</strain>
    </source>
</reference>
<gene>
    <name evidence="1" type="ORF">N1032_22615</name>
</gene>
<evidence type="ECO:0000313" key="2">
    <source>
        <dbReference type="Proteomes" id="UP001165586"/>
    </source>
</evidence>